<evidence type="ECO:0000256" key="1">
    <source>
        <dbReference type="ARBA" id="ARBA00004613"/>
    </source>
</evidence>
<protein>
    <recommendedName>
        <fullName evidence="7">CTCK domain-containing protein</fullName>
    </recommendedName>
</protein>
<feature type="domain" description="CTCK" evidence="7">
    <location>
        <begin position="182"/>
        <end position="272"/>
    </location>
</feature>
<comment type="caution">
    <text evidence="5">Lacks conserved residue(s) required for the propagation of feature annotation.</text>
</comment>
<dbReference type="AlphaFoldDB" id="A0A4U5LWY2"/>
<feature type="region of interest" description="Disordered" evidence="6">
    <location>
        <begin position="1"/>
        <end position="46"/>
    </location>
</feature>
<dbReference type="PANTHER" id="PTHR15283:SF4">
    <property type="entry name" value="BURSICON"/>
    <property type="match status" value="1"/>
</dbReference>
<dbReference type="EMBL" id="AZBU02000011">
    <property type="protein sequence ID" value="TKR60683.1"/>
    <property type="molecule type" value="Genomic_DNA"/>
</dbReference>
<feature type="compositionally biased region" description="Low complexity" evidence="6">
    <location>
        <begin position="1"/>
        <end position="20"/>
    </location>
</feature>
<feature type="compositionally biased region" description="Basic and acidic residues" evidence="6">
    <location>
        <begin position="21"/>
        <end position="35"/>
    </location>
</feature>
<dbReference type="PROSITE" id="PS01225">
    <property type="entry name" value="CTCK_2"/>
    <property type="match status" value="1"/>
</dbReference>
<feature type="compositionally biased region" description="Basic residues" evidence="6">
    <location>
        <begin position="143"/>
        <end position="160"/>
    </location>
</feature>
<keyword evidence="4" id="KW-1015">Disulfide bond</keyword>
<reference evidence="8 9" key="2">
    <citation type="journal article" date="2019" name="G3 (Bethesda)">
        <title>Hybrid Assembly of the Genome of the Entomopathogenic Nematode Steinernema carpocapsae Identifies the X-Chromosome.</title>
        <authorList>
            <person name="Serra L."/>
            <person name="Macchietto M."/>
            <person name="Macias-Munoz A."/>
            <person name="McGill C.J."/>
            <person name="Rodriguez I.M."/>
            <person name="Rodriguez B."/>
            <person name="Murad R."/>
            <person name="Mortazavi A."/>
        </authorList>
    </citation>
    <scope>NUCLEOTIDE SEQUENCE [LARGE SCALE GENOMIC DNA]</scope>
    <source>
        <strain evidence="8 9">ALL</strain>
    </source>
</reference>
<dbReference type="GO" id="GO:0038098">
    <property type="term" value="P:sequestering of BMP from receptor via BMP binding"/>
    <property type="evidence" value="ECO:0007669"/>
    <property type="project" value="TreeGrafter"/>
</dbReference>
<dbReference type="OrthoDB" id="10061784at2759"/>
<comment type="subcellular location">
    <subcellularLocation>
        <location evidence="1">Secreted</location>
    </subcellularLocation>
</comment>
<evidence type="ECO:0000256" key="2">
    <source>
        <dbReference type="ARBA" id="ARBA00022525"/>
    </source>
</evidence>
<reference evidence="8 9" key="1">
    <citation type="journal article" date="2015" name="Genome Biol.">
        <title>Comparative genomics of Steinernema reveals deeply conserved gene regulatory networks.</title>
        <authorList>
            <person name="Dillman A.R."/>
            <person name="Macchietto M."/>
            <person name="Porter C.F."/>
            <person name="Rogers A."/>
            <person name="Williams B."/>
            <person name="Antoshechkin I."/>
            <person name="Lee M.M."/>
            <person name="Goodwin Z."/>
            <person name="Lu X."/>
            <person name="Lewis E.E."/>
            <person name="Goodrich-Blair H."/>
            <person name="Stock S.P."/>
            <person name="Adams B.J."/>
            <person name="Sternberg P.W."/>
            <person name="Mortazavi A."/>
        </authorList>
    </citation>
    <scope>NUCLEOTIDE SEQUENCE [LARGE SCALE GENOMIC DNA]</scope>
    <source>
        <strain evidence="8 9">ALL</strain>
    </source>
</reference>
<dbReference type="Proteomes" id="UP000298663">
    <property type="component" value="Unassembled WGS sequence"/>
</dbReference>
<evidence type="ECO:0000313" key="8">
    <source>
        <dbReference type="EMBL" id="TKR60683.1"/>
    </source>
</evidence>
<dbReference type="GO" id="GO:0036122">
    <property type="term" value="F:BMP binding"/>
    <property type="evidence" value="ECO:0007669"/>
    <property type="project" value="TreeGrafter"/>
</dbReference>
<evidence type="ECO:0000256" key="6">
    <source>
        <dbReference type="SAM" id="MobiDB-lite"/>
    </source>
</evidence>
<keyword evidence="3" id="KW-0732">Signal</keyword>
<evidence type="ECO:0000256" key="3">
    <source>
        <dbReference type="ARBA" id="ARBA00022729"/>
    </source>
</evidence>
<feature type="compositionally biased region" description="Basic and acidic residues" evidence="6">
    <location>
        <begin position="133"/>
        <end position="142"/>
    </location>
</feature>
<dbReference type="InterPro" id="IPR029034">
    <property type="entry name" value="Cystine-knot_cytokine"/>
</dbReference>
<gene>
    <name evidence="8" type="ORF">L596_027894</name>
</gene>
<evidence type="ECO:0000256" key="4">
    <source>
        <dbReference type="ARBA" id="ARBA00023157"/>
    </source>
</evidence>
<dbReference type="InterPro" id="IPR004133">
    <property type="entry name" value="DAN_dom"/>
</dbReference>
<proteinExistence type="predicted"/>
<keyword evidence="9" id="KW-1185">Reference proteome</keyword>
<dbReference type="GO" id="GO:0009887">
    <property type="term" value="P:animal organ morphogenesis"/>
    <property type="evidence" value="ECO:0007669"/>
    <property type="project" value="TreeGrafter"/>
</dbReference>
<dbReference type="GO" id="GO:0005615">
    <property type="term" value="C:extracellular space"/>
    <property type="evidence" value="ECO:0007669"/>
    <property type="project" value="TreeGrafter"/>
</dbReference>
<sequence length="276" mass="31665">MTSCSQPAPSNPSSSATFSPHSDESSSSRRREQRIPDPSPTSASHSTSYHLRTIFANLRWSLLLAVLVFLLLASCECSARPQDDDLDSQAYSEYRVDPPTDLSRNQTAFFQLASRTSFNMLQGERVVEPPLDSQERRKEKWLERHKHRKNKNDRRGRKRLKGEQKESFILTRNELPKMKDNCVGVKITQRVRMAGCLTRVVHNRYCHGTCTSVFIPRLRAKKLKATFESCSACLPYDYDRVQIRLECPDRDPPTIVRRVIKVKSCTCQSQCQLSNV</sequence>
<feature type="region of interest" description="Disordered" evidence="6">
    <location>
        <begin position="125"/>
        <end position="163"/>
    </location>
</feature>
<dbReference type="PANTHER" id="PTHR15283">
    <property type="entry name" value="GREMLIN 1"/>
    <property type="match status" value="1"/>
</dbReference>
<comment type="caution">
    <text evidence="8">The sequence shown here is derived from an EMBL/GenBank/DDBJ whole genome shotgun (WGS) entry which is preliminary data.</text>
</comment>
<dbReference type="SMART" id="SM00041">
    <property type="entry name" value="CT"/>
    <property type="match status" value="1"/>
</dbReference>
<dbReference type="Pfam" id="PF03045">
    <property type="entry name" value="DAN"/>
    <property type="match status" value="1"/>
</dbReference>
<evidence type="ECO:0000313" key="9">
    <source>
        <dbReference type="Proteomes" id="UP000298663"/>
    </source>
</evidence>
<keyword evidence="2" id="KW-0964">Secreted</keyword>
<evidence type="ECO:0000259" key="7">
    <source>
        <dbReference type="PROSITE" id="PS01225"/>
    </source>
</evidence>
<accession>A0A4U5LWY2</accession>
<evidence type="ECO:0000256" key="5">
    <source>
        <dbReference type="PROSITE-ProRule" id="PRU00039"/>
    </source>
</evidence>
<dbReference type="Gene3D" id="2.10.90.10">
    <property type="entry name" value="Cystine-knot cytokines"/>
    <property type="match status" value="1"/>
</dbReference>
<dbReference type="GO" id="GO:0048018">
    <property type="term" value="F:receptor ligand activity"/>
    <property type="evidence" value="ECO:0007669"/>
    <property type="project" value="TreeGrafter"/>
</dbReference>
<organism evidence="8 9">
    <name type="scientific">Steinernema carpocapsae</name>
    <name type="common">Entomopathogenic nematode</name>
    <dbReference type="NCBI Taxonomy" id="34508"/>
    <lineage>
        <taxon>Eukaryota</taxon>
        <taxon>Metazoa</taxon>
        <taxon>Ecdysozoa</taxon>
        <taxon>Nematoda</taxon>
        <taxon>Chromadorea</taxon>
        <taxon>Rhabditida</taxon>
        <taxon>Tylenchina</taxon>
        <taxon>Panagrolaimomorpha</taxon>
        <taxon>Strongyloidoidea</taxon>
        <taxon>Steinernematidae</taxon>
        <taxon>Steinernema</taxon>
    </lineage>
</organism>
<dbReference type="InterPro" id="IPR006207">
    <property type="entry name" value="Cys_knot_C"/>
</dbReference>
<name>A0A4U5LWY2_STECR</name>